<gene>
    <name evidence="1" type="ORF">UFOPK3954_00557</name>
</gene>
<dbReference type="AlphaFoldDB" id="A0A6J7MSC4"/>
<proteinExistence type="predicted"/>
<organism evidence="1">
    <name type="scientific">freshwater metagenome</name>
    <dbReference type="NCBI Taxonomy" id="449393"/>
    <lineage>
        <taxon>unclassified sequences</taxon>
        <taxon>metagenomes</taxon>
        <taxon>ecological metagenomes</taxon>
    </lineage>
</organism>
<sequence>MEIQGAFVECTLDIPHVTEHASLALGAVYLLSEIKRTDDEVLCRGDNGSSGRRGQDVVGREHQHAGLGLRLRRKREVNSHLVTVEVGIEGRADERMDLDRLTLDEHRLERLNTETVKRWRTVEHHRMLLDDVLENVPHLRAAPFHHALGGLDVLGQFEVYQALHHEGFEELESHQLGQAALMQLEHRTGNDDRTTGVVHSLAEEVLAEATLLTLQHVRQGLERAVAGTRYRATATAVVEQRVNGLLQHALLVVHDDLGSTEIQQALQAVVPVDHAAVQVIEVAGSETAAVQLHHRA</sequence>
<evidence type="ECO:0000313" key="1">
    <source>
        <dbReference type="EMBL" id="CAB4981293.1"/>
    </source>
</evidence>
<dbReference type="EMBL" id="CAFBON010000040">
    <property type="protein sequence ID" value="CAB4981293.1"/>
    <property type="molecule type" value="Genomic_DNA"/>
</dbReference>
<protein>
    <submittedName>
        <fullName evidence="1">Unannotated protein</fullName>
    </submittedName>
</protein>
<reference evidence="1" key="1">
    <citation type="submission" date="2020-05" db="EMBL/GenBank/DDBJ databases">
        <authorList>
            <person name="Chiriac C."/>
            <person name="Salcher M."/>
            <person name="Ghai R."/>
            <person name="Kavagutti S V."/>
        </authorList>
    </citation>
    <scope>NUCLEOTIDE SEQUENCE</scope>
</reference>
<accession>A0A6J7MSC4</accession>
<name>A0A6J7MSC4_9ZZZZ</name>